<keyword evidence="5" id="KW-0677">Repeat</keyword>
<dbReference type="SUPFAM" id="SSF49899">
    <property type="entry name" value="Concanavalin A-like lectins/glucanases"/>
    <property type="match status" value="1"/>
</dbReference>
<organism evidence="12 13">
    <name type="scientific">Microtus ochrogaster</name>
    <name type="common">Prairie vole</name>
    <dbReference type="NCBI Taxonomy" id="79684"/>
    <lineage>
        <taxon>Eukaryota</taxon>
        <taxon>Metazoa</taxon>
        <taxon>Chordata</taxon>
        <taxon>Craniata</taxon>
        <taxon>Vertebrata</taxon>
        <taxon>Euteleostomi</taxon>
        <taxon>Mammalia</taxon>
        <taxon>Eutheria</taxon>
        <taxon>Euarchontoglires</taxon>
        <taxon>Glires</taxon>
        <taxon>Rodentia</taxon>
        <taxon>Myomorpha</taxon>
        <taxon>Muroidea</taxon>
        <taxon>Cricetidae</taxon>
        <taxon>Arvicolinae</taxon>
        <taxon>Microtus</taxon>
    </lineage>
</organism>
<dbReference type="AlphaFoldDB" id="A0A8J6KU62"/>
<evidence type="ECO:0000313" key="12">
    <source>
        <dbReference type="EMBL" id="KAH0510441.1"/>
    </source>
</evidence>
<sequence length="719" mass="79423">MIHHQVKNTFCSHALPGSPLGFLCQAIETLIFAYLTSVSLAASQVLFQRLENVGALKKVSTVPTHAMCGFPILYQRLCIQDCPYHCLSSLHCSPRRPLELPLNRSHDLHPYYGSHSTNFIFRSHKNCPSLQAPGLAAELTAAVWLKAEQDSVTCVMGKTVDGQIVFKVTISEKETMFYYRTVNGLQPSIKVMTPGRILMKKWIHLSVQVHHTEISFFVNGLDENNTAFDTRTLHGSITDSASSAVQIGQNLNGTLPLPNQPLGCPLLSSEVLYSKWYKRQSSLRVMAESQSDEDIAASWILFSNITQLNKGVITSVDSENGQYQRHLEESQACIDWAETKLTHESLEEAKERGGNVLIAARPFVMTSVPTVVALFMHSTVTPVSATATPEAATMMLLRTHFLWSTAEESVMIACITGQSDCVIFLVSCLATGVLADFLSGCGNSTSCIRCFYSDTICREVHIERQRSCLTRQAQSLRSNIGGQCDWKRHVPKTQRPQCQDEFLDLQASDPDGCHPWNCNPSGTFVFVQFKHPFQVVGKKQAVFNHTVTDRGQPCHCHQAGALNKTCDVVTGQCFCNQRVAGPKCDTCVPGASHVGANRLLGCSKKTSSVLGSTRSITVIYTAELEVSEEHLNLTHAISVGSDSVILSWKGKPLWSYRGGWFITHTHGQCRTLCLLRSFSSLITLSVSWEKPAEGFTKGEILGYNINVVPEQSPPNKMFQ</sequence>
<dbReference type="Gene3D" id="2.170.300.10">
    <property type="entry name" value="Tie2 ligand-binding domain superfamily"/>
    <property type="match status" value="1"/>
</dbReference>
<dbReference type="FunFam" id="2.60.120.200:FF:000111">
    <property type="entry name" value="Usherin"/>
    <property type="match status" value="1"/>
</dbReference>
<keyword evidence="8" id="KW-0325">Glycoprotein</keyword>
<dbReference type="FunFam" id="2.10.25.10:FF:000135">
    <property type="entry name" value="Laminin subunit beta 4"/>
    <property type="match status" value="1"/>
</dbReference>
<dbReference type="SMART" id="SM00180">
    <property type="entry name" value="EGF_Lam"/>
    <property type="match status" value="1"/>
</dbReference>
<keyword evidence="3" id="KW-0272">Extracellular matrix</keyword>
<feature type="disulfide bond" evidence="10">
    <location>
        <begin position="575"/>
        <end position="584"/>
    </location>
</feature>
<proteinExistence type="predicted"/>
<evidence type="ECO:0000259" key="11">
    <source>
        <dbReference type="PROSITE" id="PS50027"/>
    </source>
</evidence>
<keyword evidence="6" id="KW-0175">Coiled coil</keyword>
<feature type="disulfide bond" evidence="10">
    <location>
        <begin position="554"/>
        <end position="566"/>
    </location>
</feature>
<dbReference type="PROSITE" id="PS50027">
    <property type="entry name" value="EGF_LAM_2"/>
    <property type="match status" value="1"/>
</dbReference>
<dbReference type="InterPro" id="IPR013320">
    <property type="entry name" value="ConA-like_dom_sf"/>
</dbReference>
<evidence type="ECO:0000256" key="4">
    <source>
        <dbReference type="ARBA" id="ARBA00022729"/>
    </source>
</evidence>
<keyword evidence="2" id="KW-0964">Secreted</keyword>
<evidence type="ECO:0000256" key="3">
    <source>
        <dbReference type="ARBA" id="ARBA00022530"/>
    </source>
</evidence>
<evidence type="ECO:0000256" key="6">
    <source>
        <dbReference type="ARBA" id="ARBA00023054"/>
    </source>
</evidence>
<feature type="disulfide bond" evidence="10">
    <location>
        <begin position="556"/>
        <end position="573"/>
    </location>
</feature>
<dbReference type="SMART" id="SM00560">
    <property type="entry name" value="LamGL"/>
    <property type="match status" value="1"/>
</dbReference>
<gene>
    <name evidence="12" type="ORF">LTLLF_153870</name>
</gene>
<protein>
    <submittedName>
        <fullName evidence="12">Usherin</fullName>
    </submittedName>
</protein>
<dbReference type="Gene3D" id="2.10.25.10">
    <property type="entry name" value="Laminin"/>
    <property type="match status" value="1"/>
</dbReference>
<evidence type="ECO:0000256" key="2">
    <source>
        <dbReference type="ARBA" id="ARBA00022525"/>
    </source>
</evidence>
<dbReference type="Gene3D" id="2.60.120.200">
    <property type="match status" value="1"/>
</dbReference>
<evidence type="ECO:0000256" key="1">
    <source>
        <dbReference type="ARBA" id="ARBA00004498"/>
    </source>
</evidence>
<dbReference type="Proteomes" id="UP000710432">
    <property type="component" value="Unassembled WGS sequence"/>
</dbReference>
<name>A0A8J6KU62_MICOH</name>
<evidence type="ECO:0000256" key="10">
    <source>
        <dbReference type="PROSITE-ProRule" id="PRU00460"/>
    </source>
</evidence>
<dbReference type="CDD" id="cd00055">
    <property type="entry name" value="EGF_Lam"/>
    <property type="match status" value="1"/>
</dbReference>
<comment type="caution">
    <text evidence="10">Lacks conserved residue(s) required for the propagation of feature annotation.</text>
</comment>
<evidence type="ECO:0000256" key="9">
    <source>
        <dbReference type="ARBA" id="ARBA00023292"/>
    </source>
</evidence>
<feature type="domain" description="Laminin EGF-like" evidence="11">
    <location>
        <begin position="554"/>
        <end position="604"/>
    </location>
</feature>
<reference evidence="12" key="1">
    <citation type="submission" date="2020-03" db="EMBL/GenBank/DDBJ databases">
        <title>Studies in the Genomics of Life Span.</title>
        <authorList>
            <person name="Glass D."/>
        </authorList>
    </citation>
    <scope>NUCLEOTIDE SEQUENCE</scope>
    <source>
        <strain evidence="12">LTLLF</strain>
        <tissue evidence="12">Muscle</tissue>
    </source>
</reference>
<keyword evidence="9 10" id="KW-0424">Laminin EGF-like domain</keyword>
<evidence type="ECO:0000256" key="8">
    <source>
        <dbReference type="ARBA" id="ARBA00023180"/>
    </source>
</evidence>
<dbReference type="EMBL" id="JAATJU010022500">
    <property type="protein sequence ID" value="KAH0510441.1"/>
    <property type="molecule type" value="Genomic_DNA"/>
</dbReference>
<accession>A0A8J6KU62</accession>
<evidence type="ECO:0000256" key="7">
    <source>
        <dbReference type="ARBA" id="ARBA00023157"/>
    </source>
</evidence>
<dbReference type="Pfam" id="PF00053">
    <property type="entry name" value="EGF_laminin"/>
    <property type="match status" value="1"/>
</dbReference>
<evidence type="ECO:0000313" key="13">
    <source>
        <dbReference type="Proteomes" id="UP000710432"/>
    </source>
</evidence>
<keyword evidence="7 10" id="KW-1015">Disulfide bond</keyword>
<evidence type="ECO:0000256" key="5">
    <source>
        <dbReference type="ARBA" id="ARBA00022737"/>
    </source>
</evidence>
<dbReference type="SUPFAM" id="SSF57196">
    <property type="entry name" value="EGF/Laminin"/>
    <property type="match status" value="1"/>
</dbReference>
<comment type="caution">
    <text evidence="12">The sequence shown here is derived from an EMBL/GenBank/DDBJ whole genome shotgun (WGS) entry which is preliminary data.</text>
</comment>
<dbReference type="InterPro" id="IPR002049">
    <property type="entry name" value="LE_dom"/>
</dbReference>
<dbReference type="InterPro" id="IPR006558">
    <property type="entry name" value="LamG-like"/>
</dbReference>
<comment type="subcellular location">
    <subcellularLocation>
        <location evidence="1">Secreted</location>
        <location evidence="1">Extracellular space</location>
        <location evidence="1">Extracellular matrix</location>
    </subcellularLocation>
</comment>
<keyword evidence="4" id="KW-0732">Signal</keyword>